<proteinExistence type="predicted"/>
<sequence>MAHNKLSLSRRRKGSTGGVKLFISGVKIDQCCVFVNRFKNDSSEISCFVYVSFFVESCFLIILYVCVLVLLCFSVQNGSSVFDASHYAFFGNHVVEEVELGGLEDEEDFPLAGIKKRYINKIEQNSSGFTLSSTKAKVIHLIFSKRLAIISRPLVIIDAALTVLSSAFLTDSLLLLVLVKLSSVQKNFRKHLCSFRKAFQKIGWKHLCSFRNAFQKLGWLLNLLMSLLLLVLVKLSSVEVGSSNPRWSIRAGLPALGRHGTSRVVRAGRPTRAGSSWVVLAGRPTRAGLPASASVVQPSSPGRVREPAVVYPSSTRVDMPLLDINKMEDSDFGWTGLDKEDDTHVTKEKSRYRYDGMLDTETMTNPTDKTVVHLLKHLKETKESCEGYISSHAIL</sequence>
<feature type="transmembrane region" description="Helical" evidence="1">
    <location>
        <begin position="47"/>
        <end position="71"/>
    </location>
</feature>
<name>A0A8S9LB78_BRACR</name>
<evidence type="ECO:0000256" key="1">
    <source>
        <dbReference type="SAM" id="Phobius"/>
    </source>
</evidence>
<comment type="caution">
    <text evidence="2">The sequence shown here is derived from an EMBL/GenBank/DDBJ whole genome shotgun (WGS) entry which is preliminary data.</text>
</comment>
<organism evidence="2">
    <name type="scientific">Brassica cretica</name>
    <name type="common">Mustard</name>
    <dbReference type="NCBI Taxonomy" id="69181"/>
    <lineage>
        <taxon>Eukaryota</taxon>
        <taxon>Viridiplantae</taxon>
        <taxon>Streptophyta</taxon>
        <taxon>Embryophyta</taxon>
        <taxon>Tracheophyta</taxon>
        <taxon>Spermatophyta</taxon>
        <taxon>Magnoliopsida</taxon>
        <taxon>eudicotyledons</taxon>
        <taxon>Gunneridae</taxon>
        <taxon>Pentapetalae</taxon>
        <taxon>rosids</taxon>
        <taxon>malvids</taxon>
        <taxon>Brassicales</taxon>
        <taxon>Brassicaceae</taxon>
        <taxon>Brassiceae</taxon>
        <taxon>Brassica</taxon>
    </lineage>
</organism>
<feature type="transmembrane region" description="Helical" evidence="1">
    <location>
        <begin position="217"/>
        <end position="236"/>
    </location>
</feature>
<reference evidence="2" key="1">
    <citation type="submission" date="2019-12" db="EMBL/GenBank/DDBJ databases">
        <title>Genome sequencing and annotation of Brassica cretica.</title>
        <authorList>
            <person name="Studholme D.J."/>
            <person name="Sarris P.F."/>
        </authorList>
    </citation>
    <scope>NUCLEOTIDE SEQUENCE</scope>
    <source>
        <strain evidence="2">PFS-102/07</strain>
        <tissue evidence="2">Leaf</tissue>
    </source>
</reference>
<evidence type="ECO:0000313" key="2">
    <source>
        <dbReference type="EMBL" id="KAF2605410.1"/>
    </source>
</evidence>
<keyword evidence="1" id="KW-1133">Transmembrane helix</keyword>
<dbReference type="AlphaFoldDB" id="A0A8S9LB78"/>
<gene>
    <name evidence="2" type="ORF">F2Q70_00026802</name>
</gene>
<keyword evidence="1" id="KW-0812">Transmembrane</keyword>
<protein>
    <submittedName>
        <fullName evidence="2">Uncharacterized protein</fullName>
    </submittedName>
</protein>
<feature type="transmembrane region" description="Helical" evidence="1">
    <location>
        <begin position="154"/>
        <end position="179"/>
    </location>
</feature>
<dbReference type="EMBL" id="QGKY02000094">
    <property type="protein sequence ID" value="KAF2605410.1"/>
    <property type="molecule type" value="Genomic_DNA"/>
</dbReference>
<accession>A0A8S9LB78</accession>
<keyword evidence="1" id="KW-0472">Membrane</keyword>